<sequence>MLRGWFMGNGQVAGCGSFRRPADAWKQIMWREFDIAHIFHWVNDNLFIKTPALQLALDQIAERSTQLGVKTHLSKISPFKEEQIYIGFIWNGAKQTVRLPSEKIYERVQQLKLFLQEGAVFTYNQVELVQPLTPVTSPELTKEWRVGPGLDRDIGWLETVAICLGLLVLAKLGALPDKTFIVWTDDTTTENLLKKRKSKHNRANEEWKIIVRRCDTKIRFYLLATHAAR</sequence>
<proteinExistence type="predicted"/>
<name>A0A0L0UXR4_9BASI</name>
<accession>A0A0L0UXR4</accession>
<dbReference type="AlphaFoldDB" id="A0A0L0UXR4"/>
<protein>
    <recommendedName>
        <fullName evidence="3">Reverse transcriptase domain-containing protein</fullName>
    </recommendedName>
</protein>
<evidence type="ECO:0000313" key="1">
    <source>
        <dbReference type="EMBL" id="KNE91519.1"/>
    </source>
</evidence>
<reference evidence="2" key="1">
    <citation type="submission" date="2014-03" db="EMBL/GenBank/DDBJ databases">
        <title>The Genome Sequence of Puccinia striiformis f. sp. tritici PST-78.</title>
        <authorList>
            <consortium name="The Broad Institute Genome Sequencing Platform"/>
            <person name="Cuomo C."/>
            <person name="Hulbert S."/>
            <person name="Chen X."/>
            <person name="Walker B."/>
            <person name="Young S.K."/>
            <person name="Zeng Q."/>
            <person name="Gargeya S."/>
            <person name="Fitzgerald M."/>
            <person name="Haas B."/>
            <person name="Abouelleil A."/>
            <person name="Alvarado L."/>
            <person name="Arachchi H.M."/>
            <person name="Berlin A.M."/>
            <person name="Chapman S.B."/>
            <person name="Goldberg J."/>
            <person name="Griggs A."/>
            <person name="Gujja S."/>
            <person name="Hansen M."/>
            <person name="Howarth C."/>
            <person name="Imamovic A."/>
            <person name="Larimer J."/>
            <person name="McCowan C."/>
            <person name="Montmayeur A."/>
            <person name="Murphy C."/>
            <person name="Neiman D."/>
            <person name="Pearson M."/>
            <person name="Priest M."/>
            <person name="Roberts A."/>
            <person name="Saif S."/>
            <person name="Shea T."/>
            <person name="Sisk P."/>
            <person name="Sykes S."/>
            <person name="Wortman J."/>
            <person name="Nusbaum C."/>
            <person name="Birren B."/>
        </authorList>
    </citation>
    <scope>NUCLEOTIDE SEQUENCE [LARGE SCALE GENOMIC DNA]</scope>
    <source>
        <strain evidence="2">race PST-78</strain>
    </source>
</reference>
<dbReference type="PANTHER" id="PTHR33050:SF7">
    <property type="entry name" value="RIBONUCLEASE H"/>
    <property type="match status" value="1"/>
</dbReference>
<evidence type="ECO:0000313" key="2">
    <source>
        <dbReference type="Proteomes" id="UP000054564"/>
    </source>
</evidence>
<dbReference type="InterPro" id="IPR052055">
    <property type="entry name" value="Hepadnavirus_pol/RT"/>
</dbReference>
<dbReference type="EMBL" id="AJIL01000200">
    <property type="protein sequence ID" value="KNE91519.1"/>
    <property type="molecule type" value="Genomic_DNA"/>
</dbReference>
<organism evidence="1 2">
    <name type="scientific">Puccinia striiformis f. sp. tritici PST-78</name>
    <dbReference type="NCBI Taxonomy" id="1165861"/>
    <lineage>
        <taxon>Eukaryota</taxon>
        <taxon>Fungi</taxon>
        <taxon>Dikarya</taxon>
        <taxon>Basidiomycota</taxon>
        <taxon>Pucciniomycotina</taxon>
        <taxon>Pucciniomycetes</taxon>
        <taxon>Pucciniales</taxon>
        <taxon>Pucciniaceae</taxon>
        <taxon>Puccinia</taxon>
    </lineage>
</organism>
<dbReference type="Proteomes" id="UP000054564">
    <property type="component" value="Unassembled WGS sequence"/>
</dbReference>
<evidence type="ECO:0008006" key="3">
    <source>
        <dbReference type="Google" id="ProtNLM"/>
    </source>
</evidence>
<comment type="caution">
    <text evidence="1">The sequence shown here is derived from an EMBL/GenBank/DDBJ whole genome shotgun (WGS) entry which is preliminary data.</text>
</comment>
<keyword evidence="2" id="KW-1185">Reference proteome</keyword>
<gene>
    <name evidence="1" type="ORF">PSTG_15078</name>
</gene>
<dbReference type="PANTHER" id="PTHR33050">
    <property type="entry name" value="REVERSE TRANSCRIPTASE DOMAIN-CONTAINING PROTEIN"/>
    <property type="match status" value="1"/>
</dbReference>